<feature type="binding site" evidence="10">
    <location>
        <position position="382"/>
    </location>
    <ligand>
        <name>thiamine diphosphate</name>
        <dbReference type="ChEBI" id="CHEBI:58937"/>
    </ligand>
</feature>
<dbReference type="SMART" id="SM00861">
    <property type="entry name" value="Transket_pyr"/>
    <property type="match status" value="1"/>
</dbReference>
<dbReference type="Proteomes" id="UP001626537">
    <property type="component" value="Chromosome"/>
</dbReference>
<comment type="subunit">
    <text evidence="3 10">Homodimer.</text>
</comment>
<dbReference type="EC" id="2.2.1.7" evidence="10"/>
<keyword evidence="8 10" id="KW-0786">Thiamine pyrophosphate</keyword>
<keyword evidence="5 10" id="KW-0479">Metal-binding</keyword>
<comment type="cofactor">
    <cofactor evidence="10">
        <name>Mg(2+)</name>
        <dbReference type="ChEBI" id="CHEBI:18420"/>
    </cofactor>
    <text evidence="10">Binds 1 Mg(2+) ion per subunit.</text>
</comment>
<dbReference type="InterPro" id="IPR029061">
    <property type="entry name" value="THDP-binding"/>
</dbReference>
<protein>
    <recommendedName>
        <fullName evidence="10">1-deoxy-D-xylulose-5-phosphate synthase</fullName>
        <ecNumber evidence="10">2.2.1.7</ecNumber>
    </recommendedName>
    <alternativeName>
        <fullName evidence="10">1-deoxyxylulose-5-phosphate synthase</fullName>
        <shortName evidence="10">DXP synthase</shortName>
        <shortName evidence="10">DXPS</shortName>
    </alternativeName>
</protein>
<comment type="pathway">
    <text evidence="1 10">Metabolic intermediate biosynthesis; 1-deoxy-D-xylulose 5-phosphate biosynthesis; 1-deoxy-D-xylulose 5-phosphate from D-glyceraldehyde 3-phosphate and pyruvate: step 1/1.</text>
</comment>
<gene>
    <name evidence="10 12" type="primary">dxs</name>
    <name evidence="12" type="ORF">R0135_15510</name>
</gene>
<dbReference type="HAMAP" id="MF_00315">
    <property type="entry name" value="DXP_synth"/>
    <property type="match status" value="1"/>
</dbReference>
<dbReference type="Gene3D" id="3.40.50.920">
    <property type="match status" value="1"/>
</dbReference>
<dbReference type="Pfam" id="PF13292">
    <property type="entry name" value="DXP_synthase_N"/>
    <property type="match status" value="1"/>
</dbReference>
<dbReference type="CDD" id="cd02007">
    <property type="entry name" value="TPP_DXS"/>
    <property type="match status" value="1"/>
</dbReference>
<keyword evidence="6 10" id="KW-0460">Magnesium</keyword>
<dbReference type="PANTHER" id="PTHR43322:SF5">
    <property type="entry name" value="1-DEOXY-D-XYLULOSE-5-PHOSPHATE SYNTHASE, CHLOROPLASTIC"/>
    <property type="match status" value="1"/>
</dbReference>
<keyword evidence="7 10" id="KW-0784">Thiamine biosynthesis</keyword>
<dbReference type="SUPFAM" id="SSF52922">
    <property type="entry name" value="TK C-terminal domain-like"/>
    <property type="match status" value="1"/>
</dbReference>
<dbReference type="InterPro" id="IPR005475">
    <property type="entry name" value="Transketolase-like_Pyr-bd"/>
</dbReference>
<evidence type="ECO:0000256" key="8">
    <source>
        <dbReference type="ARBA" id="ARBA00023052"/>
    </source>
</evidence>
<dbReference type="Gene3D" id="3.40.50.970">
    <property type="match status" value="2"/>
</dbReference>
<feature type="binding site" evidence="10">
    <location>
        <position position="185"/>
    </location>
    <ligand>
        <name>Mg(2+)</name>
        <dbReference type="ChEBI" id="CHEBI:18420"/>
    </ligand>
</feature>
<dbReference type="NCBIfam" id="TIGR00204">
    <property type="entry name" value="dxs"/>
    <property type="match status" value="1"/>
</dbReference>
<feature type="binding site" evidence="10">
    <location>
        <position position="84"/>
    </location>
    <ligand>
        <name>thiamine diphosphate</name>
        <dbReference type="ChEBI" id="CHEBI:58937"/>
    </ligand>
</feature>
<evidence type="ECO:0000256" key="3">
    <source>
        <dbReference type="ARBA" id="ARBA00011738"/>
    </source>
</evidence>
<evidence type="ECO:0000256" key="5">
    <source>
        <dbReference type="ARBA" id="ARBA00022723"/>
    </source>
</evidence>
<dbReference type="InterPro" id="IPR020826">
    <property type="entry name" value="Transketolase_BS"/>
</dbReference>
<evidence type="ECO:0000256" key="7">
    <source>
        <dbReference type="ARBA" id="ARBA00022977"/>
    </source>
</evidence>
<evidence type="ECO:0000256" key="1">
    <source>
        <dbReference type="ARBA" id="ARBA00004980"/>
    </source>
</evidence>
<dbReference type="CDD" id="cd07033">
    <property type="entry name" value="TPP_PYR_DXS_TK_like"/>
    <property type="match status" value="1"/>
</dbReference>
<feature type="binding site" evidence="10">
    <location>
        <position position="185"/>
    </location>
    <ligand>
        <name>thiamine diphosphate</name>
        <dbReference type="ChEBI" id="CHEBI:58937"/>
    </ligand>
</feature>
<keyword evidence="4 10" id="KW-0808">Transferase</keyword>
<dbReference type="SUPFAM" id="SSF52518">
    <property type="entry name" value="Thiamin diphosphate-binding fold (THDP-binding)"/>
    <property type="match status" value="2"/>
</dbReference>
<dbReference type="RefSeq" id="WP_407349937.1">
    <property type="nucleotide sequence ID" value="NZ_CP136864.1"/>
</dbReference>
<comment type="function">
    <text evidence="10">Catalyzes the acyloin condensation reaction between C atoms 2 and 3 of pyruvate and glyceraldehyde 3-phosphate to yield 1-deoxy-D-xylulose-5-phosphate (DXP).</text>
</comment>
<evidence type="ECO:0000313" key="13">
    <source>
        <dbReference type="Proteomes" id="UP001626537"/>
    </source>
</evidence>
<proteinExistence type="inferred from homology"/>
<feature type="binding site" evidence="10">
    <location>
        <begin position="157"/>
        <end position="158"/>
    </location>
    <ligand>
        <name>thiamine diphosphate</name>
        <dbReference type="ChEBI" id="CHEBI:58937"/>
    </ligand>
</feature>
<dbReference type="GO" id="GO:0008661">
    <property type="term" value="F:1-deoxy-D-xylulose-5-phosphate synthase activity"/>
    <property type="evidence" value="ECO:0007669"/>
    <property type="project" value="UniProtKB-EC"/>
</dbReference>
<comment type="catalytic activity">
    <reaction evidence="10">
        <text>D-glyceraldehyde 3-phosphate + pyruvate + H(+) = 1-deoxy-D-xylulose 5-phosphate + CO2</text>
        <dbReference type="Rhea" id="RHEA:12605"/>
        <dbReference type="ChEBI" id="CHEBI:15361"/>
        <dbReference type="ChEBI" id="CHEBI:15378"/>
        <dbReference type="ChEBI" id="CHEBI:16526"/>
        <dbReference type="ChEBI" id="CHEBI:57792"/>
        <dbReference type="ChEBI" id="CHEBI:59776"/>
        <dbReference type="EC" id="2.2.1.7"/>
    </reaction>
</comment>
<name>A0ABZ0I8B4_9GAMM</name>
<evidence type="ECO:0000256" key="10">
    <source>
        <dbReference type="HAMAP-Rule" id="MF_00315"/>
    </source>
</evidence>
<dbReference type="NCBIfam" id="NF003933">
    <property type="entry name" value="PRK05444.2-2"/>
    <property type="match status" value="1"/>
</dbReference>
<accession>A0ABZ0I8B4</accession>
<keyword evidence="9 10" id="KW-0414">Isoprene biosynthesis</keyword>
<dbReference type="Pfam" id="PF02779">
    <property type="entry name" value="Transket_pyr"/>
    <property type="match status" value="1"/>
</dbReference>
<dbReference type="PROSITE" id="PS00802">
    <property type="entry name" value="TRANSKETOLASE_2"/>
    <property type="match status" value="1"/>
</dbReference>
<evidence type="ECO:0000256" key="6">
    <source>
        <dbReference type="ARBA" id="ARBA00022842"/>
    </source>
</evidence>
<organism evidence="12 13">
    <name type="scientific">Congregibacter variabilis</name>
    <dbReference type="NCBI Taxonomy" id="3081200"/>
    <lineage>
        <taxon>Bacteria</taxon>
        <taxon>Pseudomonadati</taxon>
        <taxon>Pseudomonadota</taxon>
        <taxon>Gammaproteobacteria</taxon>
        <taxon>Cellvibrionales</taxon>
        <taxon>Halieaceae</taxon>
        <taxon>Congregibacter</taxon>
    </lineage>
</organism>
<comment type="cofactor">
    <cofactor evidence="10">
        <name>thiamine diphosphate</name>
        <dbReference type="ChEBI" id="CHEBI:58937"/>
    </cofactor>
    <text evidence="10">Binds 1 thiamine pyrophosphate per subunit.</text>
</comment>
<evidence type="ECO:0000256" key="4">
    <source>
        <dbReference type="ARBA" id="ARBA00022679"/>
    </source>
</evidence>
<evidence type="ECO:0000256" key="2">
    <source>
        <dbReference type="ARBA" id="ARBA00011081"/>
    </source>
</evidence>
<sequence>MFDELPIARPSTPALDKIDQGVDFSQLSEDELQALPDELRSYLLYSAGQSGGHFGAGLGVVELTIALHRVFDTPRDRIVWDVGHQAYPHKILTGRMQRMNTIRQAGGLAGFPKRSESEYDTFGVGHSSTSISAAMGMALAAARENDPRRVVAVIGDGAITGGMAFEALAHAGDVRPNMLVILNDNQMSIGRNTGGLAKYFAKIWASKTYISMREGGKRALKKIKPAWDLAKRTEEHMKGMVAPGTLFEELGWHYIGPIDGHDLPQLVQTLENMRDLKGPQFLHVLTMKGKGYSPAEADPIGFHAINKLEIKPTLEADEAPPPPPIPTLKKVKYQDVFGQWLCDMAAVDDRLLAITPAMCEGSGMVTYAQQYPERFFDVAIAEQHAVTLAAGMACEGAKPVVAIYSTFLQRAYDQLIHDVAIQKLDVTFAIDRAGLVGQDGPTHHGAFDISYLRCIPNMVIGAPSDENECRQMLYTAYRHAGPAAIRYPRGTGPGSLIEETMTELPIGKAVLVRPGQGVAILNFGALFSEAMKAGEELDATVVDMRWIKPLDEELILELASSHDLLITLEENAVAGGAGSAVAELLCRNDILCPIKHFGIADNFIEHGNQAALREESLISADAIVTYIQNRPLISLKASANDTVVYHAS</sequence>
<dbReference type="PANTHER" id="PTHR43322">
    <property type="entry name" value="1-D-DEOXYXYLULOSE 5-PHOSPHATE SYNTHASE-RELATED"/>
    <property type="match status" value="1"/>
</dbReference>
<feature type="binding site" evidence="10">
    <location>
        <position position="292"/>
    </location>
    <ligand>
        <name>thiamine diphosphate</name>
        <dbReference type="ChEBI" id="CHEBI:58937"/>
    </ligand>
</feature>
<evidence type="ECO:0000313" key="12">
    <source>
        <dbReference type="EMBL" id="WOJ95298.1"/>
    </source>
</evidence>
<dbReference type="InterPro" id="IPR005477">
    <property type="entry name" value="Dxylulose-5-P_synthase"/>
</dbReference>
<feature type="binding site" evidence="10">
    <location>
        <begin position="125"/>
        <end position="127"/>
    </location>
    <ligand>
        <name>thiamine diphosphate</name>
        <dbReference type="ChEBI" id="CHEBI:58937"/>
    </ligand>
</feature>
<evidence type="ECO:0000259" key="11">
    <source>
        <dbReference type="SMART" id="SM00861"/>
    </source>
</evidence>
<reference evidence="12 13" key="1">
    <citation type="submission" date="2023-10" db="EMBL/GenBank/DDBJ databases">
        <title>Two novel species belonging to the OM43/NOR5 clade.</title>
        <authorList>
            <person name="Park M."/>
        </authorList>
    </citation>
    <scope>NUCLEOTIDE SEQUENCE [LARGE SCALE GENOMIC DNA]</scope>
    <source>
        <strain evidence="12 13">IMCC43200</strain>
    </source>
</reference>
<evidence type="ECO:0000256" key="9">
    <source>
        <dbReference type="ARBA" id="ARBA00023229"/>
    </source>
</evidence>
<dbReference type="EMBL" id="CP136864">
    <property type="protein sequence ID" value="WOJ95298.1"/>
    <property type="molecule type" value="Genomic_DNA"/>
</dbReference>
<feature type="domain" description="Transketolase-like pyrimidine-binding" evidence="11">
    <location>
        <begin position="331"/>
        <end position="495"/>
    </location>
</feature>
<dbReference type="InterPro" id="IPR009014">
    <property type="entry name" value="Transketo_C/PFOR_II"/>
</dbReference>
<keyword evidence="13" id="KW-1185">Reference proteome</keyword>
<dbReference type="Pfam" id="PF02780">
    <property type="entry name" value="Transketolase_C"/>
    <property type="match status" value="1"/>
</dbReference>
<comment type="similarity">
    <text evidence="2 10">Belongs to the transketolase family. DXPS subfamily.</text>
</comment>
<feature type="binding site" evidence="10">
    <location>
        <position position="156"/>
    </location>
    <ligand>
        <name>Mg(2+)</name>
        <dbReference type="ChEBI" id="CHEBI:18420"/>
    </ligand>
</feature>
<dbReference type="InterPro" id="IPR033248">
    <property type="entry name" value="Transketolase_C"/>
</dbReference>